<protein>
    <submittedName>
        <fullName evidence="3 4">Uncharacterized protein</fullName>
    </submittedName>
</protein>
<dbReference type="AlphaFoldDB" id="A0A5S6R3Y0"/>
<dbReference type="WBParaSite" id="TMUE_3000014215.1">
    <property type="protein sequence ID" value="TMUE_3000014215.1"/>
    <property type="gene ID" value="WBGene00293905"/>
</dbReference>
<keyword evidence="1" id="KW-0472">Membrane</keyword>
<keyword evidence="1" id="KW-1133">Transmembrane helix</keyword>
<keyword evidence="1" id="KW-0812">Transmembrane</keyword>
<evidence type="ECO:0000313" key="2">
    <source>
        <dbReference type="Proteomes" id="UP000046395"/>
    </source>
</evidence>
<dbReference type="Proteomes" id="UP000046395">
    <property type="component" value="Unassembled WGS sequence"/>
</dbReference>
<reference evidence="2" key="1">
    <citation type="submission" date="2013-11" db="EMBL/GenBank/DDBJ databases">
        <authorList>
            <person name="Aslett M."/>
        </authorList>
    </citation>
    <scope>NUCLEOTIDE SEQUENCE [LARGE SCALE GENOMIC DNA]</scope>
    <source>
        <strain evidence="2">Edinburgh</strain>
    </source>
</reference>
<reference evidence="3" key="3">
    <citation type="submission" date="2019-12" db="UniProtKB">
        <authorList>
            <consortium name="WormBaseParasite"/>
        </authorList>
    </citation>
    <scope>IDENTIFICATION</scope>
</reference>
<accession>A0A5S6R3Y0</accession>
<organism evidence="2 3">
    <name type="scientific">Trichuris muris</name>
    <name type="common">Mouse whipworm</name>
    <dbReference type="NCBI Taxonomy" id="70415"/>
    <lineage>
        <taxon>Eukaryota</taxon>
        <taxon>Metazoa</taxon>
        <taxon>Ecdysozoa</taxon>
        <taxon>Nematoda</taxon>
        <taxon>Enoplea</taxon>
        <taxon>Dorylaimia</taxon>
        <taxon>Trichinellida</taxon>
        <taxon>Trichuridae</taxon>
        <taxon>Trichuris</taxon>
    </lineage>
</organism>
<evidence type="ECO:0000313" key="4">
    <source>
        <dbReference type="WBParaSite" id="TMUE_3000014215.2"/>
    </source>
</evidence>
<reference evidence="2" key="2">
    <citation type="submission" date="2014-03" db="EMBL/GenBank/DDBJ databases">
        <title>The whipworm genome and dual-species transcriptomics of an intimate host-pathogen interaction.</title>
        <authorList>
            <person name="Foth B.J."/>
            <person name="Tsai I.J."/>
            <person name="Reid A.J."/>
            <person name="Bancroft A.J."/>
            <person name="Nichol S."/>
            <person name="Tracey A."/>
            <person name="Holroyd N."/>
            <person name="Cotton J.A."/>
            <person name="Stanley E.J."/>
            <person name="Zarowiecki M."/>
            <person name="Liu J.Z."/>
            <person name="Huckvale T."/>
            <person name="Cooper P.J."/>
            <person name="Grencis R.K."/>
            <person name="Berriman M."/>
        </authorList>
    </citation>
    <scope>NUCLEOTIDE SEQUENCE [LARGE SCALE GENOMIC DNA]</scope>
    <source>
        <strain evidence="2">Edinburgh</strain>
    </source>
</reference>
<evidence type="ECO:0000256" key="1">
    <source>
        <dbReference type="SAM" id="Phobius"/>
    </source>
</evidence>
<name>A0A5S6R3Y0_TRIMR</name>
<proteinExistence type="predicted"/>
<feature type="transmembrane region" description="Helical" evidence="1">
    <location>
        <begin position="15"/>
        <end position="33"/>
    </location>
</feature>
<keyword evidence="2" id="KW-1185">Reference proteome</keyword>
<dbReference type="WBParaSite" id="TMUE_3000014215.2">
    <property type="protein sequence ID" value="TMUE_3000014215.2"/>
    <property type="gene ID" value="WBGene00293905"/>
</dbReference>
<evidence type="ECO:0000313" key="3">
    <source>
        <dbReference type="WBParaSite" id="TMUE_3000014215.1"/>
    </source>
</evidence>
<sequence>MLFEALNGFGVNKPFVGALLVIVACLWIIYILASVSDFSDKLSNQSQMEKRKPMIRLVPLGQQQTCQLEDEAKLKKQ</sequence>